<dbReference type="InterPro" id="IPR045621">
    <property type="entry name" value="BPD_transp_1_N"/>
</dbReference>
<evidence type="ECO:0000256" key="2">
    <source>
        <dbReference type="ARBA" id="ARBA00022448"/>
    </source>
</evidence>
<protein>
    <submittedName>
        <fullName evidence="9">ABC transporter permease</fullName>
    </submittedName>
</protein>
<feature type="transmembrane region" description="Helical" evidence="7">
    <location>
        <begin position="200"/>
        <end position="219"/>
    </location>
</feature>
<keyword evidence="3" id="KW-1003">Cell membrane</keyword>
<comment type="caution">
    <text evidence="9">The sequence shown here is derived from an EMBL/GenBank/DDBJ whole genome shotgun (WGS) entry which is preliminary data.</text>
</comment>
<accession>A0ABY2Q8U3</accession>
<dbReference type="PROSITE" id="PS50928">
    <property type="entry name" value="ABC_TM1"/>
    <property type="match status" value="1"/>
</dbReference>
<keyword evidence="2 7" id="KW-0813">Transport</keyword>
<feature type="transmembrane region" description="Helical" evidence="7">
    <location>
        <begin position="103"/>
        <end position="125"/>
    </location>
</feature>
<feature type="transmembrane region" description="Helical" evidence="7">
    <location>
        <begin position="12"/>
        <end position="32"/>
    </location>
</feature>
<organism evidence="9 10">
    <name type="scientific">Ollibium composti</name>
    <dbReference type="NCBI Taxonomy" id="2675109"/>
    <lineage>
        <taxon>Bacteria</taxon>
        <taxon>Pseudomonadati</taxon>
        <taxon>Pseudomonadota</taxon>
        <taxon>Alphaproteobacteria</taxon>
        <taxon>Hyphomicrobiales</taxon>
        <taxon>Phyllobacteriaceae</taxon>
        <taxon>Ollibium</taxon>
    </lineage>
</organism>
<keyword evidence="5 7" id="KW-1133">Transmembrane helix</keyword>
<comment type="subcellular location">
    <subcellularLocation>
        <location evidence="1 7">Cell membrane</location>
        <topology evidence="1 7">Multi-pass membrane protein</topology>
    </subcellularLocation>
</comment>
<dbReference type="InterPro" id="IPR000515">
    <property type="entry name" value="MetI-like"/>
</dbReference>
<name>A0ABY2Q8U3_9HYPH</name>
<sequence length="338" mass="37217">MSFLSIIRRRLIFLVFVVFGVTVVTFVISHMIPGDPARMMAGDRATNEIVENMRRQLGLDQPLWRQYVTYIGQVAQGDFGISIRTQRPVIDDIKRFFPATIELALAALIFAVAVGIPLGVLSAVAKDRWIDQISRTISVTGISTPAFWLGLLLIYLFYGRLGILPGSGRLASGIAPPTTITGFYTVDSLLTFNWPALRSSLIHLILPALTLGFVHLGIVTRQIRSAMLEVLQEDYVRTARASGLPRRTVLFGHALRNALIPSVTMIGLAFGDLLYGAVLTETVFAWPGMGNYVVQSITALDFPAIMGFTVVASTAYVLLNLSVDLVYMWLDPQIREVS</sequence>
<keyword evidence="6 7" id="KW-0472">Membrane</keyword>
<feature type="transmembrane region" description="Helical" evidence="7">
    <location>
        <begin position="137"/>
        <end position="158"/>
    </location>
</feature>
<keyword evidence="4 7" id="KW-0812">Transmembrane</keyword>
<proteinExistence type="inferred from homology"/>
<evidence type="ECO:0000313" key="10">
    <source>
        <dbReference type="Proteomes" id="UP000306441"/>
    </source>
</evidence>
<dbReference type="Pfam" id="PF00528">
    <property type="entry name" value="BPD_transp_1"/>
    <property type="match status" value="1"/>
</dbReference>
<dbReference type="Proteomes" id="UP000306441">
    <property type="component" value="Unassembled WGS sequence"/>
</dbReference>
<evidence type="ECO:0000256" key="7">
    <source>
        <dbReference type="RuleBase" id="RU363032"/>
    </source>
</evidence>
<dbReference type="InterPro" id="IPR035906">
    <property type="entry name" value="MetI-like_sf"/>
</dbReference>
<dbReference type="Gene3D" id="1.10.3720.10">
    <property type="entry name" value="MetI-like"/>
    <property type="match status" value="1"/>
</dbReference>
<dbReference type="PANTHER" id="PTHR43163">
    <property type="entry name" value="DIPEPTIDE TRANSPORT SYSTEM PERMEASE PROTEIN DPPB-RELATED"/>
    <property type="match status" value="1"/>
</dbReference>
<comment type="similarity">
    <text evidence="7">Belongs to the binding-protein-dependent transport system permease family.</text>
</comment>
<dbReference type="RefSeq" id="WP_136356059.1">
    <property type="nucleotide sequence ID" value="NZ_SSNY01000004.1"/>
</dbReference>
<evidence type="ECO:0000313" key="9">
    <source>
        <dbReference type="EMBL" id="THF57764.1"/>
    </source>
</evidence>
<feature type="transmembrane region" description="Helical" evidence="7">
    <location>
        <begin position="263"/>
        <end position="285"/>
    </location>
</feature>
<evidence type="ECO:0000256" key="6">
    <source>
        <dbReference type="ARBA" id="ARBA00023136"/>
    </source>
</evidence>
<dbReference type="SUPFAM" id="SSF161098">
    <property type="entry name" value="MetI-like"/>
    <property type="match status" value="1"/>
</dbReference>
<evidence type="ECO:0000256" key="4">
    <source>
        <dbReference type="ARBA" id="ARBA00022692"/>
    </source>
</evidence>
<dbReference type="EMBL" id="SSNY01000004">
    <property type="protein sequence ID" value="THF57764.1"/>
    <property type="molecule type" value="Genomic_DNA"/>
</dbReference>
<dbReference type="PANTHER" id="PTHR43163:SF8">
    <property type="entry name" value="D,D-DIPEPTIDE TRANSPORT SYSTEM PERMEASE PROTEIN DDPB-RELATED"/>
    <property type="match status" value="1"/>
</dbReference>
<keyword evidence="10" id="KW-1185">Reference proteome</keyword>
<evidence type="ECO:0000256" key="5">
    <source>
        <dbReference type="ARBA" id="ARBA00022989"/>
    </source>
</evidence>
<feature type="domain" description="ABC transmembrane type-1" evidence="8">
    <location>
        <begin position="97"/>
        <end position="327"/>
    </location>
</feature>
<evidence type="ECO:0000259" key="8">
    <source>
        <dbReference type="PROSITE" id="PS50928"/>
    </source>
</evidence>
<gene>
    <name evidence="9" type="ORF">E6C48_08425</name>
</gene>
<evidence type="ECO:0000256" key="1">
    <source>
        <dbReference type="ARBA" id="ARBA00004651"/>
    </source>
</evidence>
<dbReference type="Pfam" id="PF19300">
    <property type="entry name" value="BPD_transp_1_N"/>
    <property type="match status" value="1"/>
</dbReference>
<reference evidence="9 10" key="1">
    <citation type="submission" date="2019-04" db="EMBL/GenBank/DDBJ databases">
        <title>Mesorhizobium composti sp. nov., isolated from compost.</title>
        <authorList>
            <person name="Lin S.-Y."/>
            <person name="Hameed A."/>
            <person name="Hsieh Y.-T."/>
            <person name="Young C.-C."/>
        </authorList>
    </citation>
    <scope>NUCLEOTIDE SEQUENCE [LARGE SCALE GENOMIC DNA]</scope>
    <source>
        <strain evidence="9 10">CC-YTH430</strain>
    </source>
</reference>
<feature type="transmembrane region" description="Helical" evidence="7">
    <location>
        <begin position="305"/>
        <end position="330"/>
    </location>
</feature>
<evidence type="ECO:0000256" key="3">
    <source>
        <dbReference type="ARBA" id="ARBA00022475"/>
    </source>
</evidence>
<dbReference type="CDD" id="cd06261">
    <property type="entry name" value="TM_PBP2"/>
    <property type="match status" value="1"/>
</dbReference>